<dbReference type="Pfam" id="PF00271">
    <property type="entry name" value="Helicase_C"/>
    <property type="match status" value="1"/>
</dbReference>
<dbReference type="GeneID" id="9683132"/>
<dbReference type="OMA" id="HWIRELT"/>
<name>C1MQ16_MICPC</name>
<evidence type="ECO:0000313" key="5">
    <source>
        <dbReference type="EMBL" id="EEH57632.1"/>
    </source>
</evidence>
<dbReference type="AlphaFoldDB" id="C1MQ16"/>
<dbReference type="InterPro" id="IPR027417">
    <property type="entry name" value="P-loop_NTPase"/>
</dbReference>
<dbReference type="PANTHER" id="PTHR45629:SF7">
    <property type="entry name" value="DNA EXCISION REPAIR PROTEIN ERCC-6-RELATED"/>
    <property type="match status" value="1"/>
</dbReference>
<dbReference type="Pfam" id="PF00176">
    <property type="entry name" value="SNF2-rel_dom"/>
    <property type="match status" value="1"/>
</dbReference>
<dbReference type="GO" id="GO:0005524">
    <property type="term" value="F:ATP binding"/>
    <property type="evidence" value="ECO:0007669"/>
    <property type="project" value="InterPro"/>
</dbReference>
<dbReference type="GO" id="GO:0015616">
    <property type="term" value="F:DNA translocase activity"/>
    <property type="evidence" value="ECO:0007669"/>
    <property type="project" value="TreeGrafter"/>
</dbReference>
<sequence length="509" mass="54456">MRLKGRAGGPKFELAGELAARLYDHQRDGVRWMWNLQLNNRGGILADDMGLGKTLQVAAFAAGLLRSKAAKRVLVLAPTTLLPHWGKEFIVAGLKEGVNLHRFAGGGSKTDRDKALSKVLTHGGVLLTTYGMVTHNATGRGSIVAGQDLPDGGTGLSWDWVVCDEGHKLKNPNAQLPRKIRTIPASYRLIITGTPIQNHLAELWALYDLCCPGLLGDEVEFRREYSKKIGLGQSRDATQRQREAGARASDELRTKCRPFMLRREKSSVLAKAAADEAGTTSGEESNETAAAAAHAPSQLGSKNDLIVWLPLRPAQRRLYQQFLKSGPVRAALNKTGSALSAINVLKKICDHPALCCAITGASAADAAASSTFTRSPSKSPGGSKSADLGGDPSASGKAAFLMDMLRHLASNGHRTLVFSQSRAMLDVLEKAAAAEGHKLVRIDGNVPADERHARVERFQSDASIPLALLTSQVGGLGLTLTAADRVVIYDPSWNPASDSQSVDRAYRIG</sequence>
<feature type="domain" description="Helicase C-terminal" evidence="4">
    <location>
        <begin position="400"/>
        <end position="509"/>
    </location>
</feature>
<organism evidence="6">
    <name type="scientific">Micromonas pusilla (strain CCMP1545)</name>
    <name type="common">Picoplanktonic green alga</name>
    <dbReference type="NCBI Taxonomy" id="564608"/>
    <lineage>
        <taxon>Eukaryota</taxon>
        <taxon>Viridiplantae</taxon>
        <taxon>Chlorophyta</taxon>
        <taxon>Mamiellophyceae</taxon>
        <taxon>Mamiellales</taxon>
        <taxon>Mamiellaceae</taxon>
        <taxon>Micromonas</taxon>
    </lineage>
</organism>
<dbReference type="KEGG" id="mpp:MICPUCDRAFT_15861"/>
<accession>C1MQ16</accession>
<evidence type="ECO:0000256" key="2">
    <source>
        <dbReference type="SAM" id="MobiDB-lite"/>
    </source>
</evidence>
<evidence type="ECO:0000256" key="1">
    <source>
        <dbReference type="ARBA" id="ARBA00022801"/>
    </source>
</evidence>
<dbReference type="InterPro" id="IPR001650">
    <property type="entry name" value="Helicase_C-like"/>
</dbReference>
<dbReference type="Proteomes" id="UP000001876">
    <property type="component" value="Unassembled WGS sequence"/>
</dbReference>
<dbReference type="PANTHER" id="PTHR45629">
    <property type="entry name" value="SNF2/RAD54 FAMILY MEMBER"/>
    <property type="match status" value="1"/>
</dbReference>
<dbReference type="Gene3D" id="3.40.50.10810">
    <property type="entry name" value="Tandem AAA-ATPase domain"/>
    <property type="match status" value="1"/>
</dbReference>
<dbReference type="InterPro" id="IPR050496">
    <property type="entry name" value="SNF2_RAD54_helicase_repair"/>
</dbReference>
<dbReference type="SMART" id="SM00487">
    <property type="entry name" value="DEXDc"/>
    <property type="match status" value="1"/>
</dbReference>
<feature type="non-terminal residue" evidence="5">
    <location>
        <position position="509"/>
    </location>
</feature>
<dbReference type="eggNOG" id="KOG0387">
    <property type="taxonomic scope" value="Eukaryota"/>
</dbReference>
<feature type="compositionally biased region" description="Low complexity" evidence="2">
    <location>
        <begin position="276"/>
        <end position="295"/>
    </location>
</feature>
<keyword evidence="6" id="KW-1185">Reference proteome</keyword>
<evidence type="ECO:0000313" key="6">
    <source>
        <dbReference type="Proteomes" id="UP000001876"/>
    </source>
</evidence>
<dbReference type="InterPro" id="IPR000330">
    <property type="entry name" value="SNF2_N"/>
</dbReference>
<dbReference type="SUPFAM" id="SSF52540">
    <property type="entry name" value="P-loop containing nucleoside triphosphate hydrolases"/>
    <property type="match status" value="2"/>
</dbReference>
<feature type="compositionally biased region" description="Low complexity" evidence="2">
    <location>
        <begin position="371"/>
        <end position="385"/>
    </location>
</feature>
<dbReference type="PROSITE" id="PS51192">
    <property type="entry name" value="HELICASE_ATP_BIND_1"/>
    <property type="match status" value="1"/>
</dbReference>
<feature type="region of interest" description="Disordered" evidence="2">
    <location>
        <begin position="371"/>
        <end position="391"/>
    </location>
</feature>
<dbReference type="InterPro" id="IPR049730">
    <property type="entry name" value="SNF2/RAD54-like_C"/>
</dbReference>
<feature type="region of interest" description="Disordered" evidence="2">
    <location>
        <begin position="272"/>
        <end position="296"/>
    </location>
</feature>
<keyword evidence="1" id="KW-0378">Hydrolase</keyword>
<dbReference type="InterPro" id="IPR038718">
    <property type="entry name" value="SNF2-like_sf"/>
</dbReference>
<dbReference type="RefSeq" id="XP_003057681.1">
    <property type="nucleotide sequence ID" value="XM_003057635.1"/>
</dbReference>
<proteinExistence type="predicted"/>
<gene>
    <name evidence="5" type="ORF">MICPUCDRAFT_15861</name>
</gene>
<protein>
    <submittedName>
        <fullName evidence="5">SNF2 super family</fullName>
    </submittedName>
</protein>
<dbReference type="GO" id="GO:0016787">
    <property type="term" value="F:hydrolase activity"/>
    <property type="evidence" value="ECO:0007669"/>
    <property type="project" value="UniProtKB-KW"/>
</dbReference>
<feature type="domain" description="Helicase ATP-binding" evidence="3">
    <location>
        <begin position="34"/>
        <end position="213"/>
    </location>
</feature>
<dbReference type="PROSITE" id="PS51194">
    <property type="entry name" value="HELICASE_CTER"/>
    <property type="match status" value="1"/>
</dbReference>
<evidence type="ECO:0000259" key="3">
    <source>
        <dbReference type="PROSITE" id="PS51192"/>
    </source>
</evidence>
<dbReference type="Gene3D" id="3.40.50.300">
    <property type="entry name" value="P-loop containing nucleotide triphosphate hydrolases"/>
    <property type="match status" value="1"/>
</dbReference>
<dbReference type="SMART" id="SM00490">
    <property type="entry name" value="HELICc"/>
    <property type="match status" value="1"/>
</dbReference>
<dbReference type="CDD" id="cd18793">
    <property type="entry name" value="SF2_C_SNF"/>
    <property type="match status" value="1"/>
</dbReference>
<dbReference type="OrthoDB" id="413460at2759"/>
<dbReference type="STRING" id="564608.C1MQ16"/>
<reference evidence="5 6" key="1">
    <citation type="journal article" date="2009" name="Science">
        <title>Green evolution and dynamic adaptations revealed by genomes of the marine picoeukaryotes Micromonas.</title>
        <authorList>
            <person name="Worden A.Z."/>
            <person name="Lee J.H."/>
            <person name="Mock T."/>
            <person name="Rouze P."/>
            <person name="Simmons M.P."/>
            <person name="Aerts A.L."/>
            <person name="Allen A.E."/>
            <person name="Cuvelier M.L."/>
            <person name="Derelle E."/>
            <person name="Everett M.V."/>
            <person name="Foulon E."/>
            <person name="Grimwood J."/>
            <person name="Gundlach H."/>
            <person name="Henrissat B."/>
            <person name="Napoli C."/>
            <person name="McDonald S.M."/>
            <person name="Parker M.S."/>
            <person name="Rombauts S."/>
            <person name="Salamov A."/>
            <person name="Von Dassow P."/>
            <person name="Badger J.H."/>
            <person name="Coutinho P.M."/>
            <person name="Demir E."/>
            <person name="Dubchak I."/>
            <person name="Gentemann C."/>
            <person name="Eikrem W."/>
            <person name="Gready J.E."/>
            <person name="John U."/>
            <person name="Lanier W."/>
            <person name="Lindquist E.A."/>
            <person name="Lucas S."/>
            <person name="Mayer K.F."/>
            <person name="Moreau H."/>
            <person name="Not F."/>
            <person name="Otillar R."/>
            <person name="Panaud O."/>
            <person name="Pangilinan J."/>
            <person name="Paulsen I."/>
            <person name="Piegu B."/>
            <person name="Poliakov A."/>
            <person name="Robbens S."/>
            <person name="Schmutz J."/>
            <person name="Toulza E."/>
            <person name="Wyss T."/>
            <person name="Zelensky A."/>
            <person name="Zhou K."/>
            <person name="Armbrust E.V."/>
            <person name="Bhattacharya D."/>
            <person name="Goodenough U.W."/>
            <person name="Van de Peer Y."/>
            <person name="Grigoriev I.V."/>
        </authorList>
    </citation>
    <scope>NUCLEOTIDE SEQUENCE [LARGE SCALE GENOMIC DNA]</scope>
    <source>
        <strain evidence="5 6">CCMP1545</strain>
    </source>
</reference>
<dbReference type="InterPro" id="IPR014001">
    <property type="entry name" value="Helicase_ATP-bd"/>
</dbReference>
<dbReference type="EMBL" id="GG663738">
    <property type="protein sequence ID" value="EEH57632.1"/>
    <property type="molecule type" value="Genomic_DNA"/>
</dbReference>
<evidence type="ECO:0000259" key="4">
    <source>
        <dbReference type="PROSITE" id="PS51194"/>
    </source>
</evidence>